<gene>
    <name evidence="1" type="ORF">PACLA_8A012856</name>
</gene>
<dbReference type="AlphaFoldDB" id="A0A6S7LC48"/>
<sequence length="73" mass="8788">MVRERSCVERRERVRGEETFQDNILNQSKIDQSTRDVLPDQINRDEADELMNSYKSSTNDRRQPIYVTRRGRE</sequence>
<protein>
    <submittedName>
        <fullName evidence="1">Uncharacterized protein</fullName>
    </submittedName>
</protein>
<keyword evidence="2" id="KW-1185">Reference proteome</keyword>
<evidence type="ECO:0000313" key="2">
    <source>
        <dbReference type="Proteomes" id="UP001152795"/>
    </source>
</evidence>
<dbReference type="EMBL" id="CACRXK020020808">
    <property type="protein sequence ID" value="CAB4035192.1"/>
    <property type="molecule type" value="Genomic_DNA"/>
</dbReference>
<evidence type="ECO:0000313" key="1">
    <source>
        <dbReference type="EMBL" id="CAB4035192.1"/>
    </source>
</evidence>
<reference evidence="1" key="1">
    <citation type="submission" date="2020-04" db="EMBL/GenBank/DDBJ databases">
        <authorList>
            <person name="Alioto T."/>
            <person name="Alioto T."/>
            <person name="Gomez Garrido J."/>
        </authorList>
    </citation>
    <scope>NUCLEOTIDE SEQUENCE</scope>
    <source>
        <strain evidence="1">A484AB</strain>
    </source>
</reference>
<proteinExistence type="predicted"/>
<accession>A0A6S7LC48</accession>
<feature type="non-terminal residue" evidence="1">
    <location>
        <position position="73"/>
    </location>
</feature>
<organism evidence="1 2">
    <name type="scientific">Paramuricea clavata</name>
    <name type="common">Red gorgonian</name>
    <name type="synonym">Violescent sea-whip</name>
    <dbReference type="NCBI Taxonomy" id="317549"/>
    <lineage>
        <taxon>Eukaryota</taxon>
        <taxon>Metazoa</taxon>
        <taxon>Cnidaria</taxon>
        <taxon>Anthozoa</taxon>
        <taxon>Octocorallia</taxon>
        <taxon>Malacalcyonacea</taxon>
        <taxon>Plexauridae</taxon>
        <taxon>Paramuricea</taxon>
    </lineage>
</organism>
<dbReference type="Proteomes" id="UP001152795">
    <property type="component" value="Unassembled WGS sequence"/>
</dbReference>
<name>A0A6S7LC48_PARCT</name>
<comment type="caution">
    <text evidence="1">The sequence shown here is derived from an EMBL/GenBank/DDBJ whole genome shotgun (WGS) entry which is preliminary data.</text>
</comment>